<dbReference type="InterPro" id="IPR050740">
    <property type="entry name" value="Aldehyde_DH_Superfamily"/>
</dbReference>
<dbReference type="InterPro" id="IPR015590">
    <property type="entry name" value="Aldehyde_DH_dom"/>
</dbReference>
<dbReference type="FunFam" id="3.40.605.10:FF:000005">
    <property type="entry name" value="Succinate-semialdehyde dehydrogenase I"/>
    <property type="match status" value="1"/>
</dbReference>
<dbReference type="GO" id="GO:0005739">
    <property type="term" value="C:mitochondrion"/>
    <property type="evidence" value="ECO:0007669"/>
    <property type="project" value="TreeGrafter"/>
</dbReference>
<evidence type="ECO:0000256" key="3">
    <source>
        <dbReference type="ARBA" id="ARBA00023002"/>
    </source>
</evidence>
<dbReference type="GO" id="GO:0009450">
    <property type="term" value="P:gamma-aminobutyric acid catabolic process"/>
    <property type="evidence" value="ECO:0007669"/>
    <property type="project" value="TreeGrafter"/>
</dbReference>
<feature type="domain" description="Aldehyde dehydrogenase" evidence="6">
    <location>
        <begin position="16"/>
        <end position="479"/>
    </location>
</feature>
<proteinExistence type="inferred from homology"/>
<comment type="similarity">
    <text evidence="2 5">Belongs to the aldehyde dehydrogenase family.</text>
</comment>
<dbReference type="PANTHER" id="PTHR43353:SF5">
    <property type="entry name" value="SUCCINATE-SEMIALDEHYDE DEHYDROGENASE, MITOCHONDRIAL"/>
    <property type="match status" value="1"/>
</dbReference>
<evidence type="ECO:0000256" key="1">
    <source>
        <dbReference type="ARBA" id="ARBA00005176"/>
    </source>
</evidence>
<reference evidence="7 8" key="1">
    <citation type="submission" date="2019-07" db="EMBL/GenBank/DDBJ databases">
        <title>Draft genome assembly of a fouling barnacle, Amphibalanus amphitrite (Darwin, 1854): The first reference genome for Thecostraca.</title>
        <authorList>
            <person name="Kim W."/>
        </authorList>
    </citation>
    <scope>NUCLEOTIDE SEQUENCE [LARGE SCALE GENOMIC DNA]</scope>
    <source>
        <strain evidence="7">SNU_AA5</strain>
        <tissue evidence="7">Soma without cirri and trophi</tissue>
    </source>
</reference>
<dbReference type="Gene3D" id="3.40.605.10">
    <property type="entry name" value="Aldehyde Dehydrogenase, Chain A, domain 1"/>
    <property type="match status" value="1"/>
</dbReference>
<name>A0A6A4VN71_AMPAM</name>
<dbReference type="PANTHER" id="PTHR43353">
    <property type="entry name" value="SUCCINATE-SEMIALDEHYDE DEHYDROGENASE, MITOCHONDRIAL"/>
    <property type="match status" value="1"/>
</dbReference>
<evidence type="ECO:0000313" key="7">
    <source>
        <dbReference type="EMBL" id="KAF0295595.1"/>
    </source>
</evidence>
<dbReference type="EMBL" id="VIIS01001608">
    <property type="protein sequence ID" value="KAF0295595.1"/>
    <property type="molecule type" value="Genomic_DNA"/>
</dbReference>
<evidence type="ECO:0000256" key="5">
    <source>
        <dbReference type="RuleBase" id="RU003345"/>
    </source>
</evidence>
<dbReference type="InterPro" id="IPR016161">
    <property type="entry name" value="Ald_DH/histidinol_DH"/>
</dbReference>
<dbReference type="InterPro" id="IPR016163">
    <property type="entry name" value="Ald_DH_C"/>
</dbReference>
<comment type="caution">
    <text evidence="7">The sequence shown here is derived from an EMBL/GenBank/DDBJ whole genome shotgun (WGS) entry which is preliminary data.</text>
</comment>
<keyword evidence="3 5" id="KW-0560">Oxidoreductase</keyword>
<protein>
    <submittedName>
        <fullName evidence="7">Succinate-semialdehyde dehydrogenase, mitochondrial</fullName>
    </submittedName>
</protein>
<evidence type="ECO:0000256" key="4">
    <source>
        <dbReference type="PROSITE-ProRule" id="PRU10007"/>
    </source>
</evidence>
<evidence type="ECO:0000256" key="2">
    <source>
        <dbReference type="ARBA" id="ARBA00009986"/>
    </source>
</evidence>
<dbReference type="CDD" id="cd07103">
    <property type="entry name" value="ALDH_F5_SSADH_GabD"/>
    <property type="match status" value="1"/>
</dbReference>
<dbReference type="InterPro" id="IPR029510">
    <property type="entry name" value="Ald_DH_CS_GLU"/>
</dbReference>
<sequence>MKMALLRTQLYIDGHWRQSSDQATFDVLNPATGQVLQACSDATAEDVRDACEAAANAFASFKKTTAKERMVILNKLRDGLLENKKEIGQILCQENGKPIGEAEGEVGFAASFFDWFGQEGRRAYGQVIPTVNGDRQLVCVKQPCGVAAIITPWNFPIGMLARKAAAALAAGCTVVIKPAEDTPLTALAFAAVCERVGVPHGLVNVVPCSRSRVAQLGRLLCTEPLVRLLSFTGSTEVGRLLYRDCADTVKRIHLELGGNAPFVVFDSAELQMAVTGAMAAKFRNTGQTCVSTNRLLVQAGIYDRFVEALAEAMKTTLKFGDGSIAGNNQGPLINRKQLEKVKSLVEDAVSHGAHVVMGGKQPPEGGLFYEPTLLTGATKQMKLYTEEIFGPVVAIYKFATEEEAVQIANDTNKGLAGYLYTNDYQQSWRVSMALEYGLVGVNESLTSTCEAPFGGFKHSGIGKEGAQEGLECFMETKYICFGGLKM</sequence>
<dbReference type="OrthoDB" id="310895at2759"/>
<dbReference type="GO" id="GO:0004777">
    <property type="term" value="F:succinate-semialdehyde dehydrogenase (NAD+) activity"/>
    <property type="evidence" value="ECO:0007669"/>
    <property type="project" value="TreeGrafter"/>
</dbReference>
<dbReference type="Gene3D" id="3.40.309.10">
    <property type="entry name" value="Aldehyde Dehydrogenase, Chain A, domain 2"/>
    <property type="match status" value="1"/>
</dbReference>
<evidence type="ECO:0000313" key="8">
    <source>
        <dbReference type="Proteomes" id="UP000440578"/>
    </source>
</evidence>
<organism evidence="7 8">
    <name type="scientific">Amphibalanus amphitrite</name>
    <name type="common">Striped barnacle</name>
    <name type="synonym">Balanus amphitrite</name>
    <dbReference type="NCBI Taxonomy" id="1232801"/>
    <lineage>
        <taxon>Eukaryota</taxon>
        <taxon>Metazoa</taxon>
        <taxon>Ecdysozoa</taxon>
        <taxon>Arthropoda</taxon>
        <taxon>Crustacea</taxon>
        <taxon>Multicrustacea</taxon>
        <taxon>Cirripedia</taxon>
        <taxon>Thoracica</taxon>
        <taxon>Thoracicalcarea</taxon>
        <taxon>Balanomorpha</taxon>
        <taxon>Balanoidea</taxon>
        <taxon>Balanidae</taxon>
        <taxon>Amphibalaninae</taxon>
        <taxon>Amphibalanus</taxon>
    </lineage>
</organism>
<evidence type="ECO:0000259" key="6">
    <source>
        <dbReference type="Pfam" id="PF00171"/>
    </source>
</evidence>
<dbReference type="Pfam" id="PF00171">
    <property type="entry name" value="Aldedh"/>
    <property type="match status" value="1"/>
</dbReference>
<keyword evidence="8" id="KW-1185">Reference proteome</keyword>
<comment type="pathway">
    <text evidence="1">Amino-acid degradation; 4-aminobutanoate degradation.</text>
</comment>
<dbReference type="PROSITE" id="PS00687">
    <property type="entry name" value="ALDEHYDE_DEHYDR_GLU"/>
    <property type="match status" value="1"/>
</dbReference>
<dbReference type="SUPFAM" id="SSF53720">
    <property type="entry name" value="ALDH-like"/>
    <property type="match status" value="1"/>
</dbReference>
<gene>
    <name evidence="7" type="primary">Aldh5a1_0</name>
    <name evidence="7" type="ORF">FJT64_006913</name>
</gene>
<accession>A0A6A4VN71</accession>
<dbReference type="AlphaFoldDB" id="A0A6A4VN71"/>
<dbReference type="InterPro" id="IPR016162">
    <property type="entry name" value="Ald_DH_N"/>
</dbReference>
<dbReference type="Proteomes" id="UP000440578">
    <property type="component" value="Unassembled WGS sequence"/>
</dbReference>
<dbReference type="FunFam" id="3.40.309.10:FF:000004">
    <property type="entry name" value="Succinate-semialdehyde dehydrogenase I"/>
    <property type="match status" value="1"/>
</dbReference>
<feature type="active site" evidence="4">
    <location>
        <position position="255"/>
    </location>
</feature>